<evidence type="ECO:0000259" key="6">
    <source>
        <dbReference type="PROSITE" id="PS50192"/>
    </source>
</evidence>
<comment type="caution">
    <text evidence="7">The sequence shown here is derived from an EMBL/GenBank/DDBJ whole genome shotgun (WGS) entry which is preliminary data.</text>
</comment>
<dbReference type="Proteomes" id="UP000663879">
    <property type="component" value="Unassembled WGS sequence"/>
</dbReference>
<dbReference type="GO" id="GO:0005484">
    <property type="term" value="F:SNAP receptor activity"/>
    <property type="evidence" value="ECO:0007669"/>
    <property type="project" value="TreeGrafter"/>
</dbReference>
<dbReference type="Pfam" id="PF00804">
    <property type="entry name" value="Syntaxin"/>
    <property type="match status" value="1"/>
</dbReference>
<dbReference type="AlphaFoldDB" id="A0A814GCR0"/>
<dbReference type="InterPro" id="IPR045242">
    <property type="entry name" value="Syntaxin"/>
</dbReference>
<dbReference type="GO" id="GO:0048278">
    <property type="term" value="P:vesicle docking"/>
    <property type="evidence" value="ECO:0007669"/>
    <property type="project" value="TreeGrafter"/>
</dbReference>
<proteinExistence type="inferred from homology"/>
<dbReference type="InterPro" id="IPR000727">
    <property type="entry name" value="T_SNARE_dom"/>
</dbReference>
<dbReference type="GO" id="GO:0000149">
    <property type="term" value="F:SNARE binding"/>
    <property type="evidence" value="ECO:0007669"/>
    <property type="project" value="TreeGrafter"/>
</dbReference>
<dbReference type="GO" id="GO:0031629">
    <property type="term" value="P:synaptic vesicle fusion to presynaptic active zone membrane"/>
    <property type="evidence" value="ECO:0007669"/>
    <property type="project" value="TreeGrafter"/>
</dbReference>
<dbReference type="PANTHER" id="PTHR19957">
    <property type="entry name" value="SYNTAXIN"/>
    <property type="match status" value="1"/>
</dbReference>
<dbReference type="SMART" id="SM00397">
    <property type="entry name" value="t_SNARE"/>
    <property type="match status" value="1"/>
</dbReference>
<evidence type="ECO:0000256" key="2">
    <source>
        <dbReference type="ARBA" id="ARBA00009063"/>
    </source>
</evidence>
<evidence type="ECO:0000313" key="7">
    <source>
        <dbReference type="EMBL" id="CAF0992991.1"/>
    </source>
</evidence>
<sequence length="355" mass="41837">MPKDRLASFKRARDTSEDSEVVINLEQNGFMPEFYHQVKEIRTKIETIENYVNEVRILQVKILQDDKLTSDLEQLMSKIRILAEKIRKSLRHIKDDLTHREKLNQTETADYRIRDEQLYHLRNSFYKIMHSYNQAQIKYSEACKNRLQNQLEINEKQLDETELEPLLETVRTQIFSGNFVDSQMAQQILKEVQDRHEEIPKIVKSIEEINELMLDLEMLVTTQGEFIDRIVKNTDETVLNVDEAKSQYSQAEKRHRIIKYSKSILTIIGIVGSTDDMNNYRGMSVLPPIAKFLHKQISNYLSLNKIFSYDQHGFRSNYSCESALNRIISQMNSIKSKRLIALFLFIDFKKAFETV</sequence>
<evidence type="ECO:0000313" key="8">
    <source>
        <dbReference type="Proteomes" id="UP000663879"/>
    </source>
</evidence>
<dbReference type="GO" id="GO:0008021">
    <property type="term" value="C:synaptic vesicle"/>
    <property type="evidence" value="ECO:0007669"/>
    <property type="project" value="TreeGrafter"/>
</dbReference>
<dbReference type="GO" id="GO:0006886">
    <property type="term" value="P:intracellular protein transport"/>
    <property type="evidence" value="ECO:0007669"/>
    <property type="project" value="TreeGrafter"/>
</dbReference>
<comment type="similarity">
    <text evidence="2">Belongs to the syntaxin family.</text>
</comment>
<evidence type="ECO:0000256" key="3">
    <source>
        <dbReference type="ARBA" id="ARBA00022692"/>
    </source>
</evidence>
<dbReference type="Gene3D" id="1.20.58.70">
    <property type="match status" value="1"/>
</dbReference>
<keyword evidence="5" id="KW-0472">Membrane</keyword>
<dbReference type="InterPro" id="IPR010989">
    <property type="entry name" value="SNARE"/>
</dbReference>
<keyword evidence="8" id="KW-1185">Reference proteome</keyword>
<dbReference type="EMBL" id="CAJNOC010003674">
    <property type="protein sequence ID" value="CAF0992991.1"/>
    <property type="molecule type" value="Genomic_DNA"/>
</dbReference>
<comment type="subcellular location">
    <subcellularLocation>
        <location evidence="1">Membrane</location>
        <topology evidence="1">Single-pass type IV membrane protein</topology>
    </subcellularLocation>
</comment>
<dbReference type="CDD" id="cd15848">
    <property type="entry name" value="SNARE_syntaxin1-like"/>
    <property type="match status" value="1"/>
</dbReference>
<accession>A0A814GCR0</accession>
<dbReference type="Gene3D" id="1.20.5.110">
    <property type="match status" value="1"/>
</dbReference>
<evidence type="ECO:0000256" key="5">
    <source>
        <dbReference type="ARBA" id="ARBA00023136"/>
    </source>
</evidence>
<name>A0A814GCR0_9BILA</name>
<reference evidence="7" key="1">
    <citation type="submission" date="2021-02" db="EMBL/GenBank/DDBJ databases">
        <authorList>
            <person name="Nowell W R."/>
        </authorList>
    </citation>
    <scope>NUCLEOTIDE SEQUENCE</scope>
    <source>
        <strain evidence="7">Ploen Becks lab</strain>
    </source>
</reference>
<keyword evidence="3" id="KW-0812">Transmembrane</keyword>
<protein>
    <recommendedName>
        <fullName evidence="6">t-SNARE coiled-coil homology domain-containing protein</fullName>
    </recommendedName>
</protein>
<dbReference type="SMART" id="SM00503">
    <property type="entry name" value="SynN"/>
    <property type="match status" value="1"/>
</dbReference>
<dbReference type="PANTHER" id="PTHR19957:SF307">
    <property type="entry name" value="PROTEIN SSO1-RELATED"/>
    <property type="match status" value="1"/>
</dbReference>
<dbReference type="PROSITE" id="PS50192">
    <property type="entry name" value="T_SNARE"/>
    <property type="match status" value="1"/>
</dbReference>
<dbReference type="SUPFAM" id="SSF47661">
    <property type="entry name" value="t-snare proteins"/>
    <property type="match status" value="1"/>
</dbReference>
<dbReference type="GO" id="GO:0048787">
    <property type="term" value="C:presynaptic active zone membrane"/>
    <property type="evidence" value="ECO:0007669"/>
    <property type="project" value="TreeGrafter"/>
</dbReference>
<dbReference type="OrthoDB" id="10255013at2759"/>
<organism evidence="7 8">
    <name type="scientific">Brachionus calyciflorus</name>
    <dbReference type="NCBI Taxonomy" id="104777"/>
    <lineage>
        <taxon>Eukaryota</taxon>
        <taxon>Metazoa</taxon>
        <taxon>Spiralia</taxon>
        <taxon>Gnathifera</taxon>
        <taxon>Rotifera</taxon>
        <taxon>Eurotatoria</taxon>
        <taxon>Monogononta</taxon>
        <taxon>Pseudotrocha</taxon>
        <taxon>Ploima</taxon>
        <taxon>Brachionidae</taxon>
        <taxon>Brachionus</taxon>
    </lineage>
</organism>
<dbReference type="GO" id="GO:0031201">
    <property type="term" value="C:SNARE complex"/>
    <property type="evidence" value="ECO:0007669"/>
    <property type="project" value="TreeGrafter"/>
</dbReference>
<keyword evidence="4" id="KW-1133">Transmembrane helix</keyword>
<dbReference type="InterPro" id="IPR006011">
    <property type="entry name" value="Syntaxin_N"/>
</dbReference>
<gene>
    <name evidence="7" type="ORF">OXX778_LOCUS16011</name>
</gene>
<feature type="domain" description="T-SNARE coiled-coil homology" evidence="6">
    <location>
        <begin position="189"/>
        <end position="251"/>
    </location>
</feature>
<evidence type="ECO:0000256" key="4">
    <source>
        <dbReference type="ARBA" id="ARBA00022989"/>
    </source>
</evidence>
<evidence type="ECO:0000256" key="1">
    <source>
        <dbReference type="ARBA" id="ARBA00004211"/>
    </source>
</evidence>